<feature type="domain" description="DUF1972" evidence="2">
    <location>
        <begin position="4"/>
        <end position="175"/>
    </location>
</feature>
<feature type="domain" description="Glycosyl transferase family 1" evidence="1">
    <location>
        <begin position="195"/>
        <end position="343"/>
    </location>
</feature>
<keyword evidence="4" id="KW-1185">Reference proteome</keyword>
<dbReference type="GO" id="GO:0016757">
    <property type="term" value="F:glycosyltransferase activity"/>
    <property type="evidence" value="ECO:0007669"/>
    <property type="project" value="InterPro"/>
</dbReference>
<dbReference type="SUPFAM" id="SSF53756">
    <property type="entry name" value="UDP-Glycosyltransferase/glycogen phosphorylase"/>
    <property type="match status" value="1"/>
</dbReference>
<protein>
    <submittedName>
        <fullName evidence="3">Glycosyltransferase involved in cell wall biosynthesis</fullName>
    </submittedName>
</protein>
<evidence type="ECO:0000259" key="1">
    <source>
        <dbReference type="Pfam" id="PF00534"/>
    </source>
</evidence>
<dbReference type="Proteomes" id="UP000585721">
    <property type="component" value="Unassembled WGS sequence"/>
</dbReference>
<dbReference type="AlphaFoldDB" id="A0A841GQZ2"/>
<dbReference type="Gene3D" id="3.40.50.2000">
    <property type="entry name" value="Glycogen Phosphorylase B"/>
    <property type="match status" value="2"/>
</dbReference>
<dbReference type="EMBL" id="JACHGR010000006">
    <property type="protein sequence ID" value="MBB6056043.1"/>
    <property type="molecule type" value="Genomic_DNA"/>
</dbReference>
<comment type="caution">
    <text evidence="3">The sequence shown here is derived from an EMBL/GenBank/DDBJ whole genome shotgun (WGS) entry which is preliminary data.</text>
</comment>
<evidence type="ECO:0000259" key="2">
    <source>
        <dbReference type="Pfam" id="PF09314"/>
    </source>
</evidence>
<dbReference type="RefSeq" id="WP_188026781.1">
    <property type="nucleotide sequence ID" value="NZ_JACHGR010000006.1"/>
</dbReference>
<dbReference type="InterPro" id="IPR001296">
    <property type="entry name" value="Glyco_trans_1"/>
</dbReference>
<accession>A0A841GQZ2</accession>
<reference evidence="3 4" key="1">
    <citation type="submission" date="2020-08" db="EMBL/GenBank/DDBJ databases">
        <title>Genomic Encyclopedia of Type Strains, Phase IV (KMG-IV): sequencing the most valuable type-strain genomes for metagenomic binning, comparative biology and taxonomic classification.</title>
        <authorList>
            <person name="Goeker M."/>
        </authorList>
    </citation>
    <scope>NUCLEOTIDE SEQUENCE [LARGE SCALE GENOMIC DNA]</scope>
    <source>
        <strain evidence="3 4">DSM 22975</strain>
    </source>
</reference>
<organism evidence="3 4">
    <name type="scientific">Tolumonas osonensis</name>
    <dbReference type="NCBI Taxonomy" id="675874"/>
    <lineage>
        <taxon>Bacteria</taxon>
        <taxon>Pseudomonadati</taxon>
        <taxon>Pseudomonadota</taxon>
        <taxon>Gammaproteobacteria</taxon>
        <taxon>Aeromonadales</taxon>
        <taxon>Aeromonadaceae</taxon>
        <taxon>Tolumonas</taxon>
    </lineage>
</organism>
<gene>
    <name evidence="3" type="ORF">HNR75_001973</name>
</gene>
<keyword evidence="3" id="KW-0808">Transferase</keyword>
<evidence type="ECO:0000313" key="4">
    <source>
        <dbReference type="Proteomes" id="UP000585721"/>
    </source>
</evidence>
<sequence length="368" mass="41922">MSKKKLSILGIRGIPAAHGGFETFAEYLALYLKDRNWQVSVYCQEDEGEWHETTWNGIRLIHVPVKTQGALGTIIFDLKTVLHSLKNKDLLLTLGYNTAIFNFLHWALRRKNIINMDGIEWKREKWGKVAKAWFWINERLGCWFGSHLIADHPRIEDHLATRVRRDKITMIPYGARHITEANEAILADYHLQPSQYLILIARAEPENSILEVIEAFSRFPRGKKLVVLGNYKPESNEYHKKVMAAASAEVIFPGAIYDADKVAALRFYALAYIHGHRVGGTNPSLVEALGAGNAILAHDNHFNRWVAGDAGIYFSDVNSCATAIERLCAESDLVENLQSSAQKIFSSRFTWQQILQQYETLLSDWDNR</sequence>
<proteinExistence type="predicted"/>
<evidence type="ECO:0000313" key="3">
    <source>
        <dbReference type="EMBL" id="MBB6056043.1"/>
    </source>
</evidence>
<dbReference type="InterPro" id="IPR015393">
    <property type="entry name" value="DUF1972"/>
</dbReference>
<name>A0A841GQZ2_9GAMM</name>
<dbReference type="Pfam" id="PF00534">
    <property type="entry name" value="Glycos_transf_1"/>
    <property type="match status" value="1"/>
</dbReference>
<dbReference type="PANTHER" id="PTHR46401">
    <property type="entry name" value="GLYCOSYLTRANSFERASE WBBK-RELATED"/>
    <property type="match status" value="1"/>
</dbReference>
<dbReference type="PANTHER" id="PTHR46401:SF8">
    <property type="entry name" value="BLL6006 PROTEIN"/>
    <property type="match status" value="1"/>
</dbReference>
<dbReference type="Pfam" id="PF09314">
    <property type="entry name" value="DUF1972"/>
    <property type="match status" value="1"/>
</dbReference>